<proteinExistence type="predicted"/>
<evidence type="ECO:0000313" key="1">
    <source>
        <dbReference type="EMBL" id="KAF2798030.1"/>
    </source>
</evidence>
<dbReference type="GO" id="GO:0016740">
    <property type="term" value="F:transferase activity"/>
    <property type="evidence" value="ECO:0007669"/>
    <property type="project" value="UniProtKB-KW"/>
</dbReference>
<reference evidence="1" key="1">
    <citation type="journal article" date="2020" name="Stud. Mycol.">
        <title>101 Dothideomycetes genomes: a test case for predicting lifestyles and emergence of pathogens.</title>
        <authorList>
            <person name="Haridas S."/>
            <person name="Albert R."/>
            <person name="Binder M."/>
            <person name="Bloem J."/>
            <person name="Labutti K."/>
            <person name="Salamov A."/>
            <person name="Andreopoulos B."/>
            <person name="Baker S."/>
            <person name="Barry K."/>
            <person name="Bills G."/>
            <person name="Bluhm B."/>
            <person name="Cannon C."/>
            <person name="Castanera R."/>
            <person name="Culley D."/>
            <person name="Daum C."/>
            <person name="Ezra D."/>
            <person name="Gonzalez J."/>
            <person name="Henrissat B."/>
            <person name="Kuo A."/>
            <person name="Liang C."/>
            <person name="Lipzen A."/>
            <person name="Lutzoni F."/>
            <person name="Magnuson J."/>
            <person name="Mondo S."/>
            <person name="Nolan M."/>
            <person name="Ohm R."/>
            <person name="Pangilinan J."/>
            <person name="Park H.-J."/>
            <person name="Ramirez L."/>
            <person name="Alfaro M."/>
            <person name="Sun H."/>
            <person name="Tritt A."/>
            <person name="Yoshinaga Y."/>
            <person name="Zwiers L.-H."/>
            <person name="Turgeon B."/>
            <person name="Goodwin S."/>
            <person name="Spatafora J."/>
            <person name="Crous P."/>
            <person name="Grigoriev I."/>
        </authorList>
    </citation>
    <scope>NUCLEOTIDE SEQUENCE</scope>
    <source>
        <strain evidence="1">CBS 109.77</strain>
    </source>
</reference>
<name>A0A6A6XNH3_9PLEO</name>
<dbReference type="OrthoDB" id="47375at2759"/>
<keyword evidence="2" id="KW-1185">Reference proteome</keyword>
<accession>A0A6A6XNH3</accession>
<protein>
    <submittedName>
        <fullName evidence="1">Glycosyltransferase family 25 protein</fullName>
    </submittedName>
</protein>
<sequence length="165" mass="18842">MKFPHSFRAKACVLGALLINIVFLSRYFHARITRFWTRDAKQPDYSAREETHGFETILVVAPNEASEQLHWRRDDLLQAASYTGLNLDISHQPHWTDVDIGKLMGKNKEMGKGYALSWLGHLNALREAATRRTSLILEDDVDWDIGILTQIPLVVKVTEVKILTS</sequence>
<evidence type="ECO:0000313" key="2">
    <source>
        <dbReference type="Proteomes" id="UP000799757"/>
    </source>
</evidence>
<gene>
    <name evidence="1" type="ORF">K505DRAFT_333826</name>
</gene>
<dbReference type="EMBL" id="MU001793">
    <property type="protein sequence ID" value="KAF2798030.1"/>
    <property type="molecule type" value="Genomic_DNA"/>
</dbReference>
<dbReference type="Proteomes" id="UP000799757">
    <property type="component" value="Unassembled WGS sequence"/>
</dbReference>
<dbReference type="AlphaFoldDB" id="A0A6A6XNH3"/>
<organism evidence="1 2">
    <name type="scientific">Melanomma pulvis-pyrius CBS 109.77</name>
    <dbReference type="NCBI Taxonomy" id="1314802"/>
    <lineage>
        <taxon>Eukaryota</taxon>
        <taxon>Fungi</taxon>
        <taxon>Dikarya</taxon>
        <taxon>Ascomycota</taxon>
        <taxon>Pezizomycotina</taxon>
        <taxon>Dothideomycetes</taxon>
        <taxon>Pleosporomycetidae</taxon>
        <taxon>Pleosporales</taxon>
        <taxon>Melanommataceae</taxon>
        <taxon>Melanomma</taxon>
    </lineage>
</organism>
<keyword evidence="1" id="KW-0808">Transferase</keyword>